<dbReference type="EMBL" id="CATQJL010000112">
    <property type="protein sequence ID" value="CAJ0592796.1"/>
    <property type="molecule type" value="Genomic_DNA"/>
</dbReference>
<dbReference type="PANTHER" id="PTHR34401">
    <property type="entry name" value="PROTEIN CBG12388-RELATED"/>
    <property type="match status" value="1"/>
</dbReference>
<evidence type="ECO:0000256" key="1">
    <source>
        <dbReference type="SAM" id="SignalP"/>
    </source>
</evidence>
<reference evidence="2" key="1">
    <citation type="submission" date="2023-07" db="EMBL/GenBank/DDBJ databases">
        <authorList>
            <consortium name="CYATHOMIX"/>
        </authorList>
    </citation>
    <scope>NUCLEOTIDE SEQUENCE</scope>
    <source>
        <strain evidence="2">N/A</strain>
    </source>
</reference>
<comment type="caution">
    <text evidence="2">The sequence shown here is derived from an EMBL/GenBank/DDBJ whole genome shotgun (WGS) entry which is preliminary data.</text>
</comment>
<gene>
    <name evidence="2" type="ORF">CYNAS_LOCUS4779</name>
</gene>
<evidence type="ECO:0000313" key="3">
    <source>
        <dbReference type="Proteomes" id="UP001176961"/>
    </source>
</evidence>
<evidence type="ECO:0000313" key="2">
    <source>
        <dbReference type="EMBL" id="CAJ0592796.1"/>
    </source>
</evidence>
<keyword evidence="1" id="KW-0732">Signal</keyword>
<name>A0AA36GHH4_CYLNA</name>
<dbReference type="PANTHER" id="PTHR34401:SF3">
    <property type="entry name" value="DB DOMAIN-CONTAINING PROTEIN"/>
    <property type="match status" value="1"/>
</dbReference>
<feature type="chain" id="PRO_5041274948" evidence="1">
    <location>
        <begin position="19"/>
        <end position="208"/>
    </location>
</feature>
<sequence>MMFVAVVLLASLATITQAQMIRQCSCAEVEPCKNQATGSIMQCADQCQNHISALGASYPALRRCLQDKEGLINNVIQCQTQQLEGSCHRGGGGQVPKRYPETLKLAFYAEINSMLAKSGIQAEARGFMAAGKKFASCIMKCVERGSGQCIKKLNCGLALPPDNVIVQQVKQCAIRSGFNTPGIRQLCHCAAGSGIKGLEPLCERIQIS</sequence>
<proteinExistence type="predicted"/>
<organism evidence="2 3">
    <name type="scientific">Cylicocyclus nassatus</name>
    <name type="common">Nematode worm</name>
    <dbReference type="NCBI Taxonomy" id="53992"/>
    <lineage>
        <taxon>Eukaryota</taxon>
        <taxon>Metazoa</taxon>
        <taxon>Ecdysozoa</taxon>
        <taxon>Nematoda</taxon>
        <taxon>Chromadorea</taxon>
        <taxon>Rhabditida</taxon>
        <taxon>Rhabditina</taxon>
        <taxon>Rhabditomorpha</taxon>
        <taxon>Strongyloidea</taxon>
        <taxon>Strongylidae</taxon>
        <taxon>Cylicocyclus</taxon>
    </lineage>
</organism>
<dbReference type="Proteomes" id="UP001176961">
    <property type="component" value="Unassembled WGS sequence"/>
</dbReference>
<dbReference type="AlphaFoldDB" id="A0AA36GHH4"/>
<feature type="signal peptide" evidence="1">
    <location>
        <begin position="1"/>
        <end position="18"/>
    </location>
</feature>
<keyword evidence="3" id="KW-1185">Reference proteome</keyword>
<accession>A0AA36GHH4</accession>
<protein>
    <submittedName>
        <fullName evidence="2">Uncharacterized protein</fullName>
    </submittedName>
</protein>